<accession>A0A542DEZ6</accession>
<dbReference type="OrthoDB" id="9804819at2"/>
<comment type="caution">
    <text evidence="7">The sequence shown here is derived from an EMBL/GenBank/DDBJ whole genome shotgun (WGS) entry which is preliminary data.</text>
</comment>
<name>A0A542DEZ6_AMYCI</name>
<reference evidence="7 8" key="1">
    <citation type="submission" date="2019-06" db="EMBL/GenBank/DDBJ databases">
        <title>Sequencing the genomes of 1000 actinobacteria strains.</title>
        <authorList>
            <person name="Klenk H.-P."/>
        </authorList>
    </citation>
    <scope>NUCLEOTIDE SEQUENCE [LARGE SCALE GENOMIC DNA]</scope>
    <source>
        <strain evidence="7 8">DSM 45679</strain>
    </source>
</reference>
<dbReference type="Pfam" id="PF00005">
    <property type="entry name" value="ABC_tran"/>
    <property type="match status" value="1"/>
</dbReference>
<feature type="domain" description="ABC transporter" evidence="6">
    <location>
        <begin position="3"/>
        <end position="244"/>
    </location>
</feature>
<dbReference type="PANTHER" id="PTHR42711:SF18">
    <property type="entry name" value="ABC TRANSPORTER, ATP-BINDING PROTEIN"/>
    <property type="match status" value="1"/>
</dbReference>
<evidence type="ECO:0000256" key="1">
    <source>
        <dbReference type="ARBA" id="ARBA00004202"/>
    </source>
</evidence>
<dbReference type="InterPro" id="IPR003439">
    <property type="entry name" value="ABC_transporter-like_ATP-bd"/>
</dbReference>
<keyword evidence="3" id="KW-0547">Nucleotide-binding</keyword>
<proteinExistence type="predicted"/>
<evidence type="ECO:0000256" key="3">
    <source>
        <dbReference type="ARBA" id="ARBA00022741"/>
    </source>
</evidence>
<dbReference type="GO" id="GO:0005886">
    <property type="term" value="C:plasma membrane"/>
    <property type="evidence" value="ECO:0007669"/>
    <property type="project" value="UniProtKB-SubCell"/>
</dbReference>
<keyword evidence="8" id="KW-1185">Reference proteome</keyword>
<evidence type="ECO:0000256" key="2">
    <source>
        <dbReference type="ARBA" id="ARBA00022448"/>
    </source>
</evidence>
<dbReference type="GO" id="GO:0005524">
    <property type="term" value="F:ATP binding"/>
    <property type="evidence" value="ECO:0007669"/>
    <property type="project" value="UniProtKB-KW"/>
</dbReference>
<dbReference type="SMART" id="SM00382">
    <property type="entry name" value="AAA"/>
    <property type="match status" value="1"/>
</dbReference>
<evidence type="ECO:0000313" key="8">
    <source>
        <dbReference type="Proteomes" id="UP000320876"/>
    </source>
</evidence>
<keyword evidence="5" id="KW-0046">Antibiotic resistance</keyword>
<evidence type="ECO:0000256" key="4">
    <source>
        <dbReference type="ARBA" id="ARBA00022840"/>
    </source>
</evidence>
<dbReference type="InterPro" id="IPR050763">
    <property type="entry name" value="ABC_transporter_ATP-binding"/>
</dbReference>
<evidence type="ECO:0000259" key="6">
    <source>
        <dbReference type="PROSITE" id="PS50893"/>
    </source>
</evidence>
<dbReference type="GO" id="GO:0016887">
    <property type="term" value="F:ATP hydrolysis activity"/>
    <property type="evidence" value="ECO:0007669"/>
    <property type="project" value="InterPro"/>
</dbReference>
<dbReference type="AlphaFoldDB" id="A0A542DEZ6"/>
<gene>
    <name evidence="7" type="ORF">FB471_1361</name>
</gene>
<dbReference type="PANTHER" id="PTHR42711">
    <property type="entry name" value="ABC TRANSPORTER ATP-BINDING PROTEIN"/>
    <property type="match status" value="1"/>
</dbReference>
<dbReference type="EMBL" id="VFML01000001">
    <property type="protein sequence ID" value="TQJ01658.1"/>
    <property type="molecule type" value="Genomic_DNA"/>
</dbReference>
<dbReference type="GO" id="GO:0046677">
    <property type="term" value="P:response to antibiotic"/>
    <property type="evidence" value="ECO:0007669"/>
    <property type="project" value="UniProtKB-KW"/>
</dbReference>
<keyword evidence="4 7" id="KW-0067">ATP-binding</keyword>
<evidence type="ECO:0000313" key="7">
    <source>
        <dbReference type="EMBL" id="TQJ01658.1"/>
    </source>
</evidence>
<dbReference type="InterPro" id="IPR003593">
    <property type="entry name" value="AAA+_ATPase"/>
</dbReference>
<sequence length="313" mass="33953">MSVRARHLTRKYRRGKGWRPNGDVVTALDSLSLDVPSGEVHGLLGPNGSGKTTLCRILSTVLTPTSGTAHVLGYNVVTEAADVRARLGIVFGGERGLYWKLTGRQNLQYWAALYKVPSAVARQRAQKLLDRVGLGTEANDLVETYSRGMKQRLHLARGLIGRPKLVVFDEPTIGMDPVAAHDFRELITELRTEGCTVLLTTHDMAEAEAVCDRVTLIGGGRVLATETPRGLARLSAGHHWVEADDIDIDVAHLPGVVEVVRQGAVTRVKTDSEGAARGVLDFLLGRGVRTVRIVPPTLADVYLDLFGARGMEV</sequence>
<organism evidence="7 8">
    <name type="scientific">Amycolatopsis cihanbeyliensis</name>
    <dbReference type="NCBI Taxonomy" id="1128664"/>
    <lineage>
        <taxon>Bacteria</taxon>
        <taxon>Bacillati</taxon>
        <taxon>Actinomycetota</taxon>
        <taxon>Actinomycetes</taxon>
        <taxon>Pseudonocardiales</taxon>
        <taxon>Pseudonocardiaceae</taxon>
        <taxon>Amycolatopsis</taxon>
    </lineage>
</organism>
<dbReference type="InterPro" id="IPR027417">
    <property type="entry name" value="P-loop_NTPase"/>
</dbReference>
<protein>
    <submittedName>
        <fullName evidence="7">ABC-2 type transport system ATP-binding protein</fullName>
    </submittedName>
</protein>
<dbReference type="PROSITE" id="PS50893">
    <property type="entry name" value="ABC_TRANSPORTER_2"/>
    <property type="match status" value="1"/>
</dbReference>
<dbReference type="SUPFAM" id="SSF52540">
    <property type="entry name" value="P-loop containing nucleoside triphosphate hydrolases"/>
    <property type="match status" value="1"/>
</dbReference>
<keyword evidence="2" id="KW-0813">Transport</keyword>
<dbReference type="Proteomes" id="UP000320876">
    <property type="component" value="Unassembled WGS sequence"/>
</dbReference>
<comment type="subcellular location">
    <subcellularLocation>
        <location evidence="1">Cell membrane</location>
        <topology evidence="1">Peripheral membrane protein</topology>
    </subcellularLocation>
</comment>
<dbReference type="Gene3D" id="3.40.50.300">
    <property type="entry name" value="P-loop containing nucleotide triphosphate hydrolases"/>
    <property type="match status" value="1"/>
</dbReference>
<evidence type="ECO:0000256" key="5">
    <source>
        <dbReference type="ARBA" id="ARBA00023251"/>
    </source>
</evidence>